<reference evidence="3" key="1">
    <citation type="journal article" date="2020" name="G3 (Bethesda)">
        <title>High-Quality Assemblies for Three Invasive Social Wasps from the &lt;i&gt;Vespula&lt;/i&gt; Genus.</title>
        <authorList>
            <person name="Harrop T.W.R."/>
            <person name="Guhlin J."/>
            <person name="McLaughlin G.M."/>
            <person name="Permina E."/>
            <person name="Stockwell P."/>
            <person name="Gilligan J."/>
            <person name="Le Lec M.F."/>
            <person name="Gruber M.A.M."/>
            <person name="Quinn O."/>
            <person name="Lovegrove M."/>
            <person name="Duncan E.J."/>
            <person name="Remnant E.J."/>
            <person name="Van Eeckhoven J."/>
            <person name="Graham B."/>
            <person name="Knapp R.A."/>
            <person name="Langford K.W."/>
            <person name="Kronenberg Z."/>
            <person name="Press M.O."/>
            <person name="Eacker S.M."/>
            <person name="Wilson-Rankin E.E."/>
            <person name="Purcell J."/>
            <person name="Lester P.J."/>
            <person name="Dearden P.K."/>
        </authorList>
    </citation>
    <scope>NUCLEOTIDE SEQUENCE</scope>
    <source>
        <strain evidence="3">Volc-1</strain>
    </source>
</reference>
<sequence>MIATVLVLRSWTMDMLREFSTITFSSVIVVIVTVITVGGVARQLRITVKKMATLNLQLLDILSQNYRFLLSSQTSGSSGRFETDFTALPGSSRATTPASLSTLIKETGKGWKVSQTTDYFLANHEMLGEENATSTHSMRASVCVCNSNVGSDDVGGDGGCGDRKGGSLGGGMNPQRWVRYSGKPRTWP</sequence>
<accession>A0A834PCH0</accession>
<gene>
    <name evidence="3" type="ORF">H0235_003742</name>
</gene>
<evidence type="ECO:0000313" key="4">
    <source>
        <dbReference type="Proteomes" id="UP000600918"/>
    </source>
</evidence>
<dbReference type="AlphaFoldDB" id="A0A834PCH0"/>
<dbReference type="EMBL" id="JACSDY010000002">
    <property type="protein sequence ID" value="KAF7435551.1"/>
    <property type="molecule type" value="Genomic_DNA"/>
</dbReference>
<proteinExistence type="predicted"/>
<evidence type="ECO:0000256" key="1">
    <source>
        <dbReference type="SAM" id="MobiDB-lite"/>
    </source>
</evidence>
<keyword evidence="2" id="KW-1133">Transmembrane helix</keyword>
<name>A0A834PCH0_VESPE</name>
<dbReference type="Proteomes" id="UP000600918">
    <property type="component" value="Unassembled WGS sequence"/>
</dbReference>
<protein>
    <submittedName>
        <fullName evidence="3">Uncharacterized protein</fullName>
    </submittedName>
</protein>
<keyword evidence="2" id="KW-0472">Membrane</keyword>
<keyword evidence="4" id="KW-1185">Reference proteome</keyword>
<feature type="transmembrane region" description="Helical" evidence="2">
    <location>
        <begin position="20"/>
        <end position="41"/>
    </location>
</feature>
<evidence type="ECO:0000313" key="3">
    <source>
        <dbReference type="EMBL" id="KAF7435551.1"/>
    </source>
</evidence>
<organism evidence="3 4">
    <name type="scientific">Vespula pensylvanica</name>
    <name type="common">Western yellow jacket</name>
    <name type="synonym">Wasp</name>
    <dbReference type="NCBI Taxonomy" id="30213"/>
    <lineage>
        <taxon>Eukaryota</taxon>
        <taxon>Metazoa</taxon>
        <taxon>Ecdysozoa</taxon>
        <taxon>Arthropoda</taxon>
        <taxon>Hexapoda</taxon>
        <taxon>Insecta</taxon>
        <taxon>Pterygota</taxon>
        <taxon>Neoptera</taxon>
        <taxon>Endopterygota</taxon>
        <taxon>Hymenoptera</taxon>
        <taxon>Apocrita</taxon>
        <taxon>Aculeata</taxon>
        <taxon>Vespoidea</taxon>
        <taxon>Vespidae</taxon>
        <taxon>Vespinae</taxon>
        <taxon>Vespula</taxon>
    </lineage>
</organism>
<evidence type="ECO:0000256" key="2">
    <source>
        <dbReference type="SAM" id="Phobius"/>
    </source>
</evidence>
<comment type="caution">
    <text evidence="3">The sequence shown here is derived from an EMBL/GenBank/DDBJ whole genome shotgun (WGS) entry which is preliminary data.</text>
</comment>
<keyword evidence="2" id="KW-0812">Transmembrane</keyword>
<feature type="region of interest" description="Disordered" evidence="1">
    <location>
        <begin position="164"/>
        <end position="188"/>
    </location>
</feature>